<comment type="similarity">
    <text evidence="2">Belongs to the plant LTP family.</text>
</comment>
<dbReference type="InterPro" id="IPR036312">
    <property type="entry name" value="Bifun_inhib/LTP/seed_sf"/>
</dbReference>
<sequence length="161" mass="16551">MDLKLFLSSFLVFCSCLFGGYSRELQRLDEIVNGFNTTGGNVGGGGGGDSMSCVTKLLPCKPYLKASSSPPPATCCIPLNEAVTNEAECLCNVLHNSEIMKSFNVTLDDALIVAKACGANADLTKCKAGGSSSNKTSSAGNGISHFGGVGFIALMGVLLVV</sequence>
<organism evidence="11 12">
    <name type="scientific">Acer saccharum</name>
    <name type="common">Sugar maple</name>
    <dbReference type="NCBI Taxonomy" id="4024"/>
    <lineage>
        <taxon>Eukaryota</taxon>
        <taxon>Viridiplantae</taxon>
        <taxon>Streptophyta</taxon>
        <taxon>Embryophyta</taxon>
        <taxon>Tracheophyta</taxon>
        <taxon>Spermatophyta</taxon>
        <taxon>Magnoliopsida</taxon>
        <taxon>eudicotyledons</taxon>
        <taxon>Gunneridae</taxon>
        <taxon>Pentapetalae</taxon>
        <taxon>rosids</taxon>
        <taxon>malvids</taxon>
        <taxon>Sapindales</taxon>
        <taxon>Sapindaceae</taxon>
        <taxon>Hippocastanoideae</taxon>
        <taxon>Acereae</taxon>
        <taxon>Acer</taxon>
    </lineage>
</organism>
<feature type="domain" description="Bifunctional inhibitor/plant lipid transfer protein/seed storage helical" evidence="10">
    <location>
        <begin position="51"/>
        <end position="126"/>
    </location>
</feature>
<comment type="subcellular location">
    <subcellularLocation>
        <location evidence="1">Cell membrane</location>
        <topology evidence="1">Lipid-anchor</topology>
        <topology evidence="1">GPI-anchor</topology>
    </subcellularLocation>
</comment>
<evidence type="ECO:0000256" key="7">
    <source>
        <dbReference type="ARBA" id="ARBA00023180"/>
    </source>
</evidence>
<gene>
    <name evidence="11" type="ORF">LWI29_022887</name>
</gene>
<evidence type="ECO:0000256" key="3">
    <source>
        <dbReference type="ARBA" id="ARBA00022475"/>
    </source>
</evidence>
<dbReference type="GO" id="GO:0005886">
    <property type="term" value="C:plasma membrane"/>
    <property type="evidence" value="ECO:0007669"/>
    <property type="project" value="UniProtKB-SubCell"/>
</dbReference>
<keyword evidence="3" id="KW-1003">Cell membrane</keyword>
<protein>
    <recommendedName>
        <fullName evidence="10">Bifunctional inhibitor/plant lipid transfer protein/seed storage helical domain-containing protein</fullName>
    </recommendedName>
</protein>
<dbReference type="EMBL" id="JAUESC010000382">
    <property type="protein sequence ID" value="KAK0587442.1"/>
    <property type="molecule type" value="Genomic_DNA"/>
</dbReference>
<keyword evidence="5 9" id="KW-0732">Signal</keyword>
<dbReference type="Proteomes" id="UP001168877">
    <property type="component" value="Unassembled WGS sequence"/>
</dbReference>
<name>A0AA39VP34_ACESA</name>
<dbReference type="Pfam" id="PF14368">
    <property type="entry name" value="LTP_2"/>
    <property type="match status" value="1"/>
</dbReference>
<evidence type="ECO:0000259" key="10">
    <source>
        <dbReference type="Pfam" id="PF14368"/>
    </source>
</evidence>
<evidence type="ECO:0000256" key="5">
    <source>
        <dbReference type="ARBA" id="ARBA00022729"/>
    </source>
</evidence>
<evidence type="ECO:0000313" key="11">
    <source>
        <dbReference type="EMBL" id="KAK0587442.1"/>
    </source>
</evidence>
<evidence type="ECO:0000256" key="2">
    <source>
        <dbReference type="ARBA" id="ARBA00009748"/>
    </source>
</evidence>
<dbReference type="InterPro" id="IPR016140">
    <property type="entry name" value="Bifunc_inhib/LTP/seed_store"/>
</dbReference>
<evidence type="ECO:0000256" key="1">
    <source>
        <dbReference type="ARBA" id="ARBA00004609"/>
    </source>
</evidence>
<dbReference type="SUPFAM" id="SSF47699">
    <property type="entry name" value="Bifunctional inhibitor/lipid-transfer protein/seed storage 2S albumin"/>
    <property type="match status" value="1"/>
</dbReference>
<comment type="caution">
    <text evidence="11">The sequence shown here is derived from an EMBL/GenBank/DDBJ whole genome shotgun (WGS) entry which is preliminary data.</text>
</comment>
<evidence type="ECO:0000256" key="4">
    <source>
        <dbReference type="ARBA" id="ARBA00022622"/>
    </source>
</evidence>
<keyword evidence="12" id="KW-1185">Reference proteome</keyword>
<keyword evidence="7" id="KW-0325">Glycoprotein</keyword>
<keyword evidence="4" id="KW-0336">GPI-anchor</keyword>
<accession>A0AA39VP34</accession>
<dbReference type="CDD" id="cd00010">
    <property type="entry name" value="AAI_LTSS"/>
    <property type="match status" value="1"/>
</dbReference>
<dbReference type="PANTHER" id="PTHR33044">
    <property type="entry name" value="BIFUNCTIONAL INHIBITOR/LIPID-TRANSFER PROTEIN/SEED STORAGE 2S ALBUMIN SUPERFAMILY PROTEIN-RELATED"/>
    <property type="match status" value="1"/>
</dbReference>
<evidence type="ECO:0000256" key="9">
    <source>
        <dbReference type="SAM" id="SignalP"/>
    </source>
</evidence>
<dbReference type="InterPro" id="IPR043325">
    <property type="entry name" value="LTSS"/>
</dbReference>
<keyword evidence="6" id="KW-1015">Disulfide bond</keyword>
<feature type="signal peptide" evidence="9">
    <location>
        <begin position="1"/>
        <end position="22"/>
    </location>
</feature>
<dbReference type="PROSITE" id="PS51257">
    <property type="entry name" value="PROKAR_LIPOPROTEIN"/>
    <property type="match status" value="1"/>
</dbReference>
<dbReference type="GO" id="GO:0098552">
    <property type="term" value="C:side of membrane"/>
    <property type="evidence" value="ECO:0007669"/>
    <property type="project" value="UniProtKB-KW"/>
</dbReference>
<feature type="chain" id="PRO_5041264294" description="Bifunctional inhibitor/plant lipid transfer protein/seed storage helical domain-containing protein" evidence="9">
    <location>
        <begin position="23"/>
        <end position="161"/>
    </location>
</feature>
<proteinExistence type="inferred from homology"/>
<dbReference type="AlphaFoldDB" id="A0AA39VP34"/>
<keyword evidence="8" id="KW-0449">Lipoprotein</keyword>
<reference evidence="11" key="1">
    <citation type="journal article" date="2022" name="Plant J.">
        <title>Strategies of tolerance reflected in two North American maple genomes.</title>
        <authorList>
            <person name="McEvoy S.L."/>
            <person name="Sezen U.U."/>
            <person name="Trouern-Trend A."/>
            <person name="McMahon S.M."/>
            <person name="Schaberg P.G."/>
            <person name="Yang J."/>
            <person name="Wegrzyn J.L."/>
            <person name="Swenson N.G."/>
        </authorList>
    </citation>
    <scope>NUCLEOTIDE SEQUENCE</scope>
    <source>
        <strain evidence="11">NS2018</strain>
    </source>
</reference>
<evidence type="ECO:0000256" key="8">
    <source>
        <dbReference type="ARBA" id="ARBA00023288"/>
    </source>
</evidence>
<keyword evidence="4" id="KW-0472">Membrane</keyword>
<evidence type="ECO:0000313" key="12">
    <source>
        <dbReference type="Proteomes" id="UP001168877"/>
    </source>
</evidence>
<dbReference type="Gene3D" id="1.10.110.10">
    <property type="entry name" value="Plant lipid-transfer and hydrophobic proteins"/>
    <property type="match status" value="1"/>
</dbReference>
<reference evidence="11" key="2">
    <citation type="submission" date="2023-06" db="EMBL/GenBank/DDBJ databases">
        <authorList>
            <person name="Swenson N.G."/>
            <person name="Wegrzyn J.L."/>
            <person name="Mcevoy S.L."/>
        </authorList>
    </citation>
    <scope>NUCLEOTIDE SEQUENCE</scope>
    <source>
        <strain evidence="11">NS2018</strain>
        <tissue evidence="11">Leaf</tissue>
    </source>
</reference>
<evidence type="ECO:0000256" key="6">
    <source>
        <dbReference type="ARBA" id="ARBA00023157"/>
    </source>
</evidence>